<dbReference type="AlphaFoldDB" id="A0A6J7FXL6"/>
<reference evidence="2" key="1">
    <citation type="submission" date="2020-05" db="EMBL/GenBank/DDBJ databases">
        <authorList>
            <person name="Chiriac C."/>
            <person name="Salcher M."/>
            <person name="Ghai R."/>
            <person name="Kavagutti S V."/>
        </authorList>
    </citation>
    <scope>NUCLEOTIDE SEQUENCE</scope>
</reference>
<protein>
    <submittedName>
        <fullName evidence="2">Unannotated protein</fullName>
    </submittedName>
</protein>
<proteinExistence type="predicted"/>
<name>A0A6J7FXL6_9ZZZZ</name>
<dbReference type="EMBL" id="CAFBML010000013">
    <property type="protein sequence ID" value="CAB4897390.1"/>
    <property type="molecule type" value="Genomic_DNA"/>
</dbReference>
<feature type="region of interest" description="Disordered" evidence="1">
    <location>
        <begin position="1"/>
        <end position="30"/>
    </location>
</feature>
<sequence>MKSTAGLRLFPRSELVHPPGQTLPDPALPRSRYRDDLRCRGFRTVGIREQHLSPPAGYPWIFRHQGLELEVPRKGQSPKNQPVAEGSFDPVQSPFKSAPNRHCLGNSALGCGKFGAFGQWRLLVCFVLAAFSLKIIDFENVDFACRPRWFPLSGPNGLVGKIRHQGLLATAKNH</sequence>
<gene>
    <name evidence="2" type="ORF">UFOPK3592_00270</name>
</gene>
<evidence type="ECO:0000256" key="1">
    <source>
        <dbReference type="SAM" id="MobiDB-lite"/>
    </source>
</evidence>
<accession>A0A6J7FXL6</accession>
<evidence type="ECO:0000313" key="2">
    <source>
        <dbReference type="EMBL" id="CAB4897390.1"/>
    </source>
</evidence>
<organism evidence="2">
    <name type="scientific">freshwater metagenome</name>
    <dbReference type="NCBI Taxonomy" id="449393"/>
    <lineage>
        <taxon>unclassified sequences</taxon>
        <taxon>metagenomes</taxon>
        <taxon>ecological metagenomes</taxon>
    </lineage>
</organism>